<reference evidence="2" key="1">
    <citation type="journal article" date="2019" name="Int. J. Syst. Evol. Microbiol.">
        <title>The Global Catalogue of Microorganisms (GCM) 10K type strain sequencing project: providing services to taxonomists for standard genome sequencing and annotation.</title>
        <authorList>
            <consortium name="The Broad Institute Genomics Platform"/>
            <consortium name="The Broad Institute Genome Sequencing Center for Infectious Disease"/>
            <person name="Wu L."/>
            <person name="Ma J."/>
        </authorList>
    </citation>
    <scope>NUCLEOTIDE SEQUENCE [LARGE SCALE GENOMIC DNA]</scope>
    <source>
        <strain evidence="2">CCM 7435</strain>
    </source>
</reference>
<organism evidence="1 2">
    <name type="scientific">Ancylobacter oerskovii</name>
    <dbReference type="NCBI Taxonomy" id="459519"/>
    <lineage>
        <taxon>Bacteria</taxon>
        <taxon>Pseudomonadati</taxon>
        <taxon>Pseudomonadota</taxon>
        <taxon>Alphaproteobacteria</taxon>
        <taxon>Hyphomicrobiales</taxon>
        <taxon>Xanthobacteraceae</taxon>
        <taxon>Ancylobacter</taxon>
    </lineage>
</organism>
<dbReference type="Proteomes" id="UP001597299">
    <property type="component" value="Unassembled WGS sequence"/>
</dbReference>
<protein>
    <submittedName>
        <fullName evidence="1">Uncharacterized protein</fullName>
    </submittedName>
</protein>
<dbReference type="RefSeq" id="WP_213352006.1">
    <property type="nucleotide sequence ID" value="NZ_JAHBGB010000018.1"/>
</dbReference>
<sequence>MSEGKIEFIFPDIPTGPAASIAVEELSTKQLMRAWRGWERAYQPYDKGDYILQAIYAELWDRGEWLFLMENNNY</sequence>
<proteinExistence type="predicted"/>
<name>A0ABW4Z5I9_9HYPH</name>
<accession>A0ABW4Z5I9</accession>
<comment type="caution">
    <text evidence="1">The sequence shown here is derived from an EMBL/GenBank/DDBJ whole genome shotgun (WGS) entry which is preliminary data.</text>
</comment>
<evidence type="ECO:0000313" key="1">
    <source>
        <dbReference type="EMBL" id="MFD2143764.1"/>
    </source>
</evidence>
<gene>
    <name evidence="1" type="ORF">ACFSNC_25710</name>
</gene>
<dbReference type="EMBL" id="JBHUHD010000004">
    <property type="protein sequence ID" value="MFD2143764.1"/>
    <property type="molecule type" value="Genomic_DNA"/>
</dbReference>
<keyword evidence="2" id="KW-1185">Reference proteome</keyword>
<evidence type="ECO:0000313" key="2">
    <source>
        <dbReference type="Proteomes" id="UP001597299"/>
    </source>
</evidence>